<gene>
    <name evidence="4" type="ORF">CALMAC_LOCUS13902</name>
</gene>
<keyword evidence="5" id="KW-1185">Reference proteome</keyword>
<dbReference type="AlphaFoldDB" id="A0A653D2T6"/>
<evidence type="ECO:0000256" key="3">
    <source>
        <dbReference type="PROSITE-ProRule" id="PRU00023"/>
    </source>
</evidence>
<dbReference type="Proteomes" id="UP000410492">
    <property type="component" value="Unassembled WGS sequence"/>
</dbReference>
<evidence type="ECO:0000256" key="2">
    <source>
        <dbReference type="ARBA" id="ARBA00023043"/>
    </source>
</evidence>
<dbReference type="EMBL" id="CAACVG010009875">
    <property type="protein sequence ID" value="VEN54424.1"/>
    <property type="molecule type" value="Genomic_DNA"/>
</dbReference>
<dbReference type="PROSITE" id="PS50297">
    <property type="entry name" value="ANK_REP_REGION"/>
    <property type="match status" value="2"/>
</dbReference>
<sequence length="146" mass="16313">MTTFTPHTERGRNELNTIFFSAVNQSNLRLVEECLQRGQNPNSIWDDSAALHIAAEKGDIALGYILLGCKRINVDVSNPVNGRTPLMLATQNGRREFVQFLIKHRANPNLSTHNGDTALHIAVKIKHFGIVYDLVNANADVWHLLS</sequence>
<dbReference type="OrthoDB" id="9995210at2759"/>
<organism evidence="4 5">
    <name type="scientific">Callosobruchus maculatus</name>
    <name type="common">Southern cowpea weevil</name>
    <name type="synonym">Pulse bruchid</name>
    <dbReference type="NCBI Taxonomy" id="64391"/>
    <lineage>
        <taxon>Eukaryota</taxon>
        <taxon>Metazoa</taxon>
        <taxon>Ecdysozoa</taxon>
        <taxon>Arthropoda</taxon>
        <taxon>Hexapoda</taxon>
        <taxon>Insecta</taxon>
        <taxon>Pterygota</taxon>
        <taxon>Neoptera</taxon>
        <taxon>Endopterygota</taxon>
        <taxon>Coleoptera</taxon>
        <taxon>Polyphaga</taxon>
        <taxon>Cucujiformia</taxon>
        <taxon>Chrysomeloidea</taxon>
        <taxon>Chrysomelidae</taxon>
        <taxon>Bruchinae</taxon>
        <taxon>Bruchini</taxon>
        <taxon>Callosobruchus</taxon>
    </lineage>
</organism>
<dbReference type="InterPro" id="IPR002110">
    <property type="entry name" value="Ankyrin_rpt"/>
</dbReference>
<name>A0A653D2T6_CALMS</name>
<reference evidence="4 5" key="1">
    <citation type="submission" date="2019-01" db="EMBL/GenBank/DDBJ databases">
        <authorList>
            <person name="Sayadi A."/>
        </authorList>
    </citation>
    <scope>NUCLEOTIDE SEQUENCE [LARGE SCALE GENOMIC DNA]</scope>
</reference>
<dbReference type="SUPFAM" id="SSF48403">
    <property type="entry name" value="Ankyrin repeat"/>
    <property type="match status" value="1"/>
</dbReference>
<dbReference type="InterPro" id="IPR036770">
    <property type="entry name" value="Ankyrin_rpt-contain_sf"/>
</dbReference>
<dbReference type="Pfam" id="PF12796">
    <property type="entry name" value="Ank_2"/>
    <property type="match status" value="1"/>
</dbReference>
<dbReference type="SMART" id="SM00248">
    <property type="entry name" value="ANK"/>
    <property type="match status" value="4"/>
</dbReference>
<accession>A0A653D2T6</accession>
<proteinExistence type="predicted"/>
<keyword evidence="2 3" id="KW-0040">ANK repeat</keyword>
<feature type="repeat" description="ANK" evidence="3">
    <location>
        <begin position="81"/>
        <end position="113"/>
    </location>
</feature>
<evidence type="ECO:0000313" key="5">
    <source>
        <dbReference type="Proteomes" id="UP000410492"/>
    </source>
</evidence>
<dbReference type="Gene3D" id="1.25.40.20">
    <property type="entry name" value="Ankyrin repeat-containing domain"/>
    <property type="match status" value="1"/>
</dbReference>
<protein>
    <submittedName>
        <fullName evidence="4">Uncharacterized protein</fullName>
    </submittedName>
</protein>
<keyword evidence="1" id="KW-0677">Repeat</keyword>
<dbReference type="PANTHER" id="PTHR24198">
    <property type="entry name" value="ANKYRIN REPEAT AND PROTEIN KINASE DOMAIN-CONTAINING PROTEIN"/>
    <property type="match status" value="1"/>
</dbReference>
<dbReference type="PANTHER" id="PTHR24198:SF165">
    <property type="entry name" value="ANKYRIN REPEAT-CONTAINING PROTEIN-RELATED"/>
    <property type="match status" value="1"/>
</dbReference>
<dbReference type="PROSITE" id="PS50088">
    <property type="entry name" value="ANK_REPEAT"/>
    <property type="match status" value="2"/>
</dbReference>
<evidence type="ECO:0000256" key="1">
    <source>
        <dbReference type="ARBA" id="ARBA00022737"/>
    </source>
</evidence>
<evidence type="ECO:0000313" key="4">
    <source>
        <dbReference type="EMBL" id="VEN54424.1"/>
    </source>
</evidence>
<feature type="repeat" description="ANK" evidence="3">
    <location>
        <begin position="114"/>
        <end position="141"/>
    </location>
</feature>